<dbReference type="OrthoDB" id="47172at2759"/>
<dbReference type="SMART" id="SM00558">
    <property type="entry name" value="JmjC"/>
    <property type="match status" value="1"/>
</dbReference>
<dbReference type="STRING" id="1072389.K1X3B3"/>
<reference evidence="3 4" key="1">
    <citation type="journal article" date="2012" name="BMC Genomics">
        <title>Sequencing the genome of Marssonina brunnea reveals fungus-poplar co-evolution.</title>
        <authorList>
            <person name="Zhu S."/>
            <person name="Cao Y.-Z."/>
            <person name="Jiang C."/>
            <person name="Tan B.-Y."/>
            <person name="Wang Z."/>
            <person name="Feng S."/>
            <person name="Zhang L."/>
            <person name="Su X.-H."/>
            <person name="Brejova B."/>
            <person name="Vinar T."/>
            <person name="Xu M."/>
            <person name="Wang M.-X."/>
            <person name="Zhang S.-G."/>
            <person name="Huang M.-R."/>
            <person name="Wu R."/>
            <person name="Zhou Y."/>
        </authorList>
    </citation>
    <scope>NUCLEOTIDE SEQUENCE [LARGE SCALE GENOMIC DNA]</scope>
    <source>
        <strain evidence="3 4">MB_m1</strain>
    </source>
</reference>
<name>K1X3B3_MARBU</name>
<dbReference type="Gene3D" id="2.60.120.650">
    <property type="entry name" value="Cupin"/>
    <property type="match status" value="1"/>
</dbReference>
<dbReference type="Pfam" id="PF13621">
    <property type="entry name" value="Cupin_8"/>
    <property type="match status" value="1"/>
</dbReference>
<feature type="domain" description="JmjC" evidence="2">
    <location>
        <begin position="351"/>
        <end position="540"/>
    </location>
</feature>
<organism evidence="3 4">
    <name type="scientific">Marssonina brunnea f. sp. multigermtubi (strain MB_m1)</name>
    <name type="common">Marssonina leaf spot fungus</name>
    <dbReference type="NCBI Taxonomy" id="1072389"/>
    <lineage>
        <taxon>Eukaryota</taxon>
        <taxon>Fungi</taxon>
        <taxon>Dikarya</taxon>
        <taxon>Ascomycota</taxon>
        <taxon>Pezizomycotina</taxon>
        <taxon>Leotiomycetes</taxon>
        <taxon>Helotiales</taxon>
        <taxon>Drepanopezizaceae</taxon>
        <taxon>Drepanopeziza</taxon>
    </lineage>
</organism>
<dbReference type="PANTHER" id="PTHR12461">
    <property type="entry name" value="HYPOXIA-INDUCIBLE FACTOR 1 ALPHA INHIBITOR-RELATED"/>
    <property type="match status" value="1"/>
</dbReference>
<dbReference type="AlphaFoldDB" id="K1X3B3"/>
<dbReference type="Proteomes" id="UP000006753">
    <property type="component" value="Unassembled WGS sequence"/>
</dbReference>
<dbReference type="InterPro" id="IPR003347">
    <property type="entry name" value="JmjC_dom"/>
</dbReference>
<dbReference type="EMBL" id="JH921430">
    <property type="protein sequence ID" value="EKD19706.1"/>
    <property type="molecule type" value="Genomic_DNA"/>
</dbReference>
<gene>
    <name evidence="3" type="ORF">MBM_01658</name>
</gene>
<feature type="compositionally biased region" description="Polar residues" evidence="1">
    <location>
        <begin position="1"/>
        <end position="10"/>
    </location>
</feature>
<dbReference type="HOGENOM" id="CLU_314753_0_0_1"/>
<accession>K1X3B3</accession>
<dbReference type="PANTHER" id="PTHR12461:SF101">
    <property type="entry name" value="TRNA WYBUTOSINE-SYNTHESIZING PROTEIN 4"/>
    <property type="match status" value="1"/>
</dbReference>
<evidence type="ECO:0000259" key="2">
    <source>
        <dbReference type="PROSITE" id="PS51184"/>
    </source>
</evidence>
<feature type="compositionally biased region" description="Polar residues" evidence="1">
    <location>
        <begin position="21"/>
        <end position="33"/>
    </location>
</feature>
<dbReference type="InParanoid" id="K1X3B3"/>
<proteinExistence type="predicted"/>
<dbReference type="eggNOG" id="KOG2132">
    <property type="taxonomic scope" value="Eukaryota"/>
</dbReference>
<evidence type="ECO:0000256" key="1">
    <source>
        <dbReference type="SAM" id="MobiDB-lite"/>
    </source>
</evidence>
<keyword evidence="4" id="KW-1185">Reference proteome</keyword>
<protein>
    <submittedName>
        <fullName evidence="3">Jumonji domain containing 5</fullName>
    </submittedName>
</protein>
<sequence>MPEIRNSATRTPRLGHPTCTPFRSGTSTTSPSPEQAIVNICLDGFCNDERLIRSLSSRPEEILSAESRDKALRDLGEPVLELVLRLNKAIKDHDHDHKHEGDFALLLQRLDDTIALATEKFYAFPFSHVPAFWRHLFRAASLLKFSALSMKNLWGQSALSAPLAFDSQQMDEMVRVIDMALIMAGPSESDDTQADIVNVLGILHDIHTSFSSDEGRSPAKRRKTDIRDKGGMDRFPVSSSFIPPASDSISREHLPDFNVFETHMSQPRDSSLGPEPLIITGALDHWPARGDRSWSRPSYLLSKTIGGRRLVPIELGRSYVDEGWGQKIIPFEDFMENYIFLDTKTPARATGYLAQHNLFNQIPSLREDIAIPDYCYTSPPPPHHSSPLAEKHARMPELDEPLLNAWFGPAGTISPLHTDPYHNILSQIVGNKYVRLYAPRESAKLYARGIEDGGIGMENTSEVDIGVLAGWDGTEEEMAAAHERFPLFGEARFVDCILKEGECLYIPVGWWHYVRSLSVSFSSCKPHWASLSSGRDRLCRSSTSKQASSLGPGARPQSQYLITSRILDIWICPARTQNLTRHKTVKLLTAYASESCAAATFALIAPPRLAHADYTKTISLLTPIPPRENLRSQTEIGNHLRATVNAVGLASFSNGSHLQGLVEIVVDHWMHAWAEHINGAAALRTIPMPQHIIDLREEAKIFMATDSPAWRLSSIIIVFTISGSDVKDCSILELRKVVQAALEIDQRFIHAIKDFPLEWRYYTLYTNKRSDLIWTGKYHVEDEYWMAHIWNGFRMCRILLPELLRDRLLVASTAMNPVFTEEESATQLQPLDGPDDRADSRVGDRRLRDIGEIVGIRRAIVIAGMIAACQLPSVWNTKPDPRLGIRTTSPTFPAFAAWLKDSSFNLRIEVPPKSTVLTRLPPLASFTAT</sequence>
<dbReference type="PROSITE" id="PS51184">
    <property type="entry name" value="JMJC"/>
    <property type="match status" value="1"/>
</dbReference>
<dbReference type="FunFam" id="2.60.120.650:FF:000046">
    <property type="entry name" value="JmjC domain-containing protein D"/>
    <property type="match status" value="1"/>
</dbReference>
<dbReference type="SUPFAM" id="SSF51197">
    <property type="entry name" value="Clavaminate synthase-like"/>
    <property type="match status" value="1"/>
</dbReference>
<feature type="region of interest" description="Disordered" evidence="1">
    <location>
        <begin position="1"/>
        <end position="33"/>
    </location>
</feature>
<dbReference type="InterPro" id="IPR041667">
    <property type="entry name" value="Cupin_8"/>
</dbReference>
<evidence type="ECO:0000313" key="4">
    <source>
        <dbReference type="Proteomes" id="UP000006753"/>
    </source>
</evidence>
<evidence type="ECO:0000313" key="3">
    <source>
        <dbReference type="EMBL" id="EKD19706.1"/>
    </source>
</evidence>
<dbReference type="KEGG" id="mbe:MBM_01658"/>